<dbReference type="InterPro" id="IPR037225">
    <property type="entry name" value="Nuo51_FMN-bd_sf"/>
</dbReference>
<dbReference type="Pfam" id="PF13237">
    <property type="entry name" value="Fer4_10"/>
    <property type="match status" value="1"/>
</dbReference>
<keyword evidence="4" id="KW-0408">Iron</keyword>
<dbReference type="SUPFAM" id="SSF54862">
    <property type="entry name" value="4Fe-4S ferredoxins"/>
    <property type="match status" value="1"/>
</dbReference>
<dbReference type="SUPFAM" id="SSF140490">
    <property type="entry name" value="Nqo1C-terminal domain-like"/>
    <property type="match status" value="1"/>
</dbReference>
<keyword evidence="2" id="KW-0004">4Fe-4S</keyword>
<evidence type="ECO:0000259" key="7">
    <source>
        <dbReference type="PROSITE" id="PS51379"/>
    </source>
</evidence>
<comment type="similarity">
    <text evidence="1">Belongs to the complex I 51 kDa subunit family.</text>
</comment>
<dbReference type="PROSITE" id="PS00198">
    <property type="entry name" value="4FE4S_FER_1"/>
    <property type="match status" value="1"/>
</dbReference>
<accession>Q64C23</accession>
<dbReference type="Pfam" id="PF01512">
    <property type="entry name" value="Complex1_51K"/>
    <property type="match status" value="1"/>
</dbReference>
<keyword evidence="8" id="KW-0830">Ubiquinone</keyword>
<dbReference type="PROSITE" id="PS51379">
    <property type="entry name" value="4FE4S_FER_2"/>
    <property type="match status" value="2"/>
</dbReference>
<evidence type="ECO:0000256" key="4">
    <source>
        <dbReference type="ARBA" id="ARBA00023004"/>
    </source>
</evidence>
<dbReference type="InterPro" id="IPR037207">
    <property type="entry name" value="Nuop51_4Fe4S-bd_sf"/>
</dbReference>
<sequence>MPRINTKEELKALRTNITSKRDLNKPYITICSGTACHATGSDAVAAAIQAELEKQGLTDDVGVRRTGCHGFCERGPIIVIYPGELCYLNVTPEDVPEIIAKTIKENEIIERLLYFDSSTGERIVQEQEIPFYKYQTRVVFSGNLWVDPANINDYIALGGYQALAKVLHGMTPEEVLEEVKSANLRGRGGGGFPAGRKWESTRNAAGKPKYVIVNCDEGDPGAYMDRSIMEGNPHRVLEGLIIAAYAIGSQQGFVYVRQEYPLAVKNLAIALEQAKEYGFLGKDILGSGFEFDVKVHRGAGAFVSGESSALMNAIEGKVGEPRPKYIHTSDSGVWGKPSNLNNVETYAIVPLIIKKGADWFNSIGTEGSKGTKIFSLVGKVNNTGLVEVPMGTTLRDIIYKIGGGIPGGKRFKAVQTGGPSGGVIPERYLDSPVDFDELTKLGSMMGSGGMIVMDEDTCIVDIARYFVDFLCNESCGKCVPCREGLKRMREILDDIVAGKGREGDIELLHEIADVMKSASLCALGTTAANPVLSTIRYFGDEYEAHIKERRCPALVCKDLISYYIEPDKCTACRLCMKNCPEGAIEGDKRVIHVIDQTKCIKCGICYDVCPPKVGAVMKISGEPVPPPIPEAERVIERGKGQKAKGGGTSDENGN</sequence>
<name>Q64C23_UNCAG</name>
<dbReference type="FunFam" id="3.40.50.11540:FF:000001">
    <property type="entry name" value="NADH dehydrogenase [ubiquinone] flavoprotein 1, mitochondrial"/>
    <property type="match status" value="1"/>
</dbReference>
<dbReference type="Gene3D" id="3.30.70.20">
    <property type="match status" value="1"/>
</dbReference>
<evidence type="ECO:0000256" key="3">
    <source>
        <dbReference type="ARBA" id="ARBA00022723"/>
    </source>
</evidence>
<organism evidence="8">
    <name type="scientific">Uncultured archaeon GZfos26G2</name>
    <dbReference type="NCBI Taxonomy" id="3386331"/>
    <lineage>
        <taxon>Archaea</taxon>
        <taxon>Methanobacteriati</taxon>
        <taxon>Methanobacteriota</taxon>
        <taxon>Stenosarchaea group</taxon>
        <taxon>Methanomicrobia</taxon>
        <taxon>Candidatus Methanophagales</taxon>
        <taxon>Candidatus Methanophagaceae</taxon>
        <taxon>Candidatus Methanophaga</taxon>
    </lineage>
</organism>
<dbReference type="PROSITE" id="PS00645">
    <property type="entry name" value="COMPLEX1_51K_2"/>
    <property type="match status" value="1"/>
</dbReference>
<evidence type="ECO:0000256" key="5">
    <source>
        <dbReference type="ARBA" id="ARBA00023014"/>
    </source>
</evidence>
<gene>
    <name evidence="8" type="ORF">GZ26D6_30</name>
</gene>
<dbReference type="InterPro" id="IPR019575">
    <property type="entry name" value="Nuop51_4Fe4S-bd"/>
</dbReference>
<keyword evidence="5" id="KW-0411">Iron-sulfur</keyword>
<dbReference type="CDD" id="cd02980">
    <property type="entry name" value="TRX_Fd_family"/>
    <property type="match status" value="1"/>
</dbReference>
<feature type="domain" description="4Fe-4S ferredoxin-type" evidence="7">
    <location>
        <begin position="560"/>
        <end position="589"/>
    </location>
</feature>
<dbReference type="FunFam" id="1.20.1440.230:FF:000001">
    <property type="entry name" value="Mitochondrial NADH dehydrogenase flavoprotein 1"/>
    <property type="match status" value="1"/>
</dbReference>
<protein>
    <submittedName>
        <fullName evidence="8">NADH-ubiquinone oxidoreductase NADH-binding 51 kD subunit</fullName>
    </submittedName>
</protein>
<dbReference type="Pfam" id="PF10589">
    <property type="entry name" value="NADH_4Fe-4S"/>
    <property type="match status" value="1"/>
</dbReference>
<dbReference type="InterPro" id="IPR017896">
    <property type="entry name" value="4Fe4S_Fe-S-bd"/>
</dbReference>
<dbReference type="Gene3D" id="1.20.1440.230">
    <property type="entry name" value="NADH-ubiquinone oxidoreductase 51kDa subunit, iron-sulphur binding domain"/>
    <property type="match status" value="1"/>
</dbReference>
<dbReference type="SUPFAM" id="SSF52833">
    <property type="entry name" value="Thioredoxin-like"/>
    <property type="match status" value="1"/>
</dbReference>
<keyword evidence="3" id="KW-0479">Metal-binding</keyword>
<dbReference type="GO" id="GO:0051539">
    <property type="term" value="F:4 iron, 4 sulfur cluster binding"/>
    <property type="evidence" value="ECO:0007669"/>
    <property type="project" value="UniProtKB-KW"/>
</dbReference>
<dbReference type="SMART" id="SM00928">
    <property type="entry name" value="NADH_4Fe-4S"/>
    <property type="match status" value="1"/>
</dbReference>
<dbReference type="Gene3D" id="3.40.30.10">
    <property type="entry name" value="Glutaredoxin"/>
    <property type="match status" value="1"/>
</dbReference>
<dbReference type="Gene3D" id="6.10.250.1450">
    <property type="match status" value="1"/>
</dbReference>
<dbReference type="InterPro" id="IPR036249">
    <property type="entry name" value="Thioredoxin-like_sf"/>
</dbReference>
<reference evidence="8" key="2">
    <citation type="submission" date="2004-08" db="EMBL/GenBank/DDBJ databases">
        <authorList>
            <person name="Putnam N."/>
            <person name="Detter J.C."/>
            <person name="Richardson P.M."/>
            <person name="Rokhsar D."/>
        </authorList>
    </citation>
    <scope>NUCLEOTIDE SEQUENCE</scope>
</reference>
<dbReference type="InterPro" id="IPR019554">
    <property type="entry name" value="Soluble_ligand-bd"/>
</dbReference>
<dbReference type="EMBL" id="AY714840">
    <property type="protein sequence ID" value="AAU83054.1"/>
    <property type="molecule type" value="Genomic_DNA"/>
</dbReference>
<dbReference type="GO" id="GO:0016491">
    <property type="term" value="F:oxidoreductase activity"/>
    <property type="evidence" value="ECO:0007669"/>
    <property type="project" value="UniProtKB-ARBA"/>
</dbReference>
<feature type="domain" description="4Fe-4S ferredoxin-type" evidence="7">
    <location>
        <begin position="590"/>
        <end position="622"/>
    </location>
</feature>
<dbReference type="AlphaFoldDB" id="Q64C23"/>
<evidence type="ECO:0000256" key="1">
    <source>
        <dbReference type="ARBA" id="ARBA00007523"/>
    </source>
</evidence>
<dbReference type="PANTHER" id="PTHR43578">
    <property type="entry name" value="NADH-QUINONE OXIDOREDUCTASE SUBUNIT F"/>
    <property type="match status" value="1"/>
</dbReference>
<dbReference type="SUPFAM" id="SSF142984">
    <property type="entry name" value="Nqo1 middle domain-like"/>
    <property type="match status" value="1"/>
</dbReference>
<evidence type="ECO:0000256" key="6">
    <source>
        <dbReference type="SAM" id="MobiDB-lite"/>
    </source>
</evidence>
<dbReference type="GO" id="GO:0046872">
    <property type="term" value="F:metal ion binding"/>
    <property type="evidence" value="ECO:0007669"/>
    <property type="project" value="UniProtKB-KW"/>
</dbReference>
<evidence type="ECO:0000313" key="8">
    <source>
        <dbReference type="EMBL" id="AAU83054.1"/>
    </source>
</evidence>
<dbReference type="Pfam" id="PF01257">
    <property type="entry name" value="2Fe-2S_thioredx"/>
    <property type="match status" value="1"/>
</dbReference>
<dbReference type="GO" id="GO:0008137">
    <property type="term" value="F:NADH dehydrogenase (ubiquinone) activity"/>
    <property type="evidence" value="ECO:0007669"/>
    <property type="project" value="InterPro"/>
</dbReference>
<dbReference type="Pfam" id="PF10531">
    <property type="entry name" value="SLBB"/>
    <property type="match status" value="1"/>
</dbReference>
<dbReference type="Gene3D" id="3.10.20.600">
    <property type="match status" value="1"/>
</dbReference>
<dbReference type="InterPro" id="IPR017900">
    <property type="entry name" value="4Fe4S_Fe_S_CS"/>
</dbReference>
<dbReference type="SUPFAM" id="SSF142019">
    <property type="entry name" value="Nqo1 FMN-binding domain-like"/>
    <property type="match status" value="1"/>
</dbReference>
<evidence type="ECO:0000256" key="2">
    <source>
        <dbReference type="ARBA" id="ARBA00022485"/>
    </source>
</evidence>
<dbReference type="Gene3D" id="3.40.50.11540">
    <property type="entry name" value="NADH-ubiquinone oxidoreductase 51kDa subunit"/>
    <property type="match status" value="1"/>
</dbReference>
<dbReference type="InterPro" id="IPR001949">
    <property type="entry name" value="NADH-UbQ_OxRdtase_51kDa_CS"/>
</dbReference>
<reference evidence="8" key="1">
    <citation type="journal article" date="2004" name="Science">
        <title>Reverse methanogenesis: testing the hypothesis with environmental genomics.</title>
        <authorList>
            <person name="Hallam S.J."/>
            <person name="Putnam N."/>
            <person name="Preston C.M."/>
            <person name="Detter J.C."/>
            <person name="Rokhsar D."/>
            <person name="Richardson P.M."/>
            <person name="DeLong E.F."/>
        </authorList>
    </citation>
    <scope>NUCLEOTIDE SEQUENCE</scope>
</reference>
<proteinExistence type="inferred from homology"/>
<feature type="region of interest" description="Disordered" evidence="6">
    <location>
        <begin position="624"/>
        <end position="654"/>
    </location>
</feature>
<dbReference type="GO" id="GO:0010181">
    <property type="term" value="F:FMN binding"/>
    <property type="evidence" value="ECO:0007669"/>
    <property type="project" value="InterPro"/>
</dbReference>
<feature type="compositionally biased region" description="Basic and acidic residues" evidence="6">
    <location>
        <begin position="630"/>
        <end position="639"/>
    </location>
</feature>
<dbReference type="PANTHER" id="PTHR43578:SF3">
    <property type="entry name" value="NADH-QUINONE OXIDOREDUCTASE SUBUNIT F"/>
    <property type="match status" value="1"/>
</dbReference>
<dbReference type="InterPro" id="IPR011538">
    <property type="entry name" value="Nuo51_FMN-bd"/>
</dbReference>